<evidence type="ECO:0000313" key="2">
    <source>
        <dbReference type="Proteomes" id="UP000199544"/>
    </source>
</evidence>
<proteinExistence type="predicted"/>
<accession>A0A1G9X6U9</accession>
<dbReference type="Proteomes" id="UP000199544">
    <property type="component" value="Unassembled WGS sequence"/>
</dbReference>
<sequence>MVKDKEAIKQEISRKVQEIQNSSVTFVHVADVHEIITLYQQLNPEPIQN</sequence>
<protein>
    <submittedName>
        <fullName evidence="1">Uncharacterized protein</fullName>
    </submittedName>
</protein>
<organism evidence="1 2">
    <name type="scientific">Fictibacillus solisalsi</name>
    <dbReference type="NCBI Taxonomy" id="459525"/>
    <lineage>
        <taxon>Bacteria</taxon>
        <taxon>Bacillati</taxon>
        <taxon>Bacillota</taxon>
        <taxon>Bacilli</taxon>
        <taxon>Bacillales</taxon>
        <taxon>Fictibacillaceae</taxon>
        <taxon>Fictibacillus</taxon>
    </lineage>
</organism>
<dbReference type="EMBL" id="FNHW01000001">
    <property type="protein sequence ID" value="SDM92417.1"/>
    <property type="molecule type" value="Genomic_DNA"/>
</dbReference>
<dbReference type="RefSeq" id="WP_170834326.1">
    <property type="nucleotide sequence ID" value="NZ_FNHW01000001.1"/>
</dbReference>
<name>A0A1G9X6U9_9BACL</name>
<gene>
    <name evidence="1" type="ORF">SAMN04488137_2606</name>
</gene>
<dbReference type="AlphaFoldDB" id="A0A1G9X6U9"/>
<reference evidence="2" key="1">
    <citation type="submission" date="2016-10" db="EMBL/GenBank/DDBJ databases">
        <authorList>
            <person name="Varghese N."/>
            <person name="Submissions S."/>
        </authorList>
    </citation>
    <scope>NUCLEOTIDE SEQUENCE [LARGE SCALE GENOMIC DNA]</scope>
    <source>
        <strain evidence="2">CGMCC 1.6854</strain>
    </source>
</reference>
<keyword evidence="2" id="KW-1185">Reference proteome</keyword>
<evidence type="ECO:0000313" key="1">
    <source>
        <dbReference type="EMBL" id="SDM92417.1"/>
    </source>
</evidence>